<reference evidence="2" key="2">
    <citation type="submission" date="2021-10" db="EMBL/GenBank/DDBJ databases">
        <title>Phylogenomics reveals ancestral predisposition of the termite-cultivated fungus Termitomyces towards a domesticated lifestyle.</title>
        <authorList>
            <person name="Auxier B."/>
            <person name="Grum-Grzhimaylo A."/>
            <person name="Cardenas M.E."/>
            <person name="Lodge J.D."/>
            <person name="Laessoe T."/>
            <person name="Pedersen O."/>
            <person name="Smith M.E."/>
            <person name="Kuyper T.W."/>
            <person name="Franco-Molano E.A."/>
            <person name="Baroni T.J."/>
            <person name="Aanen D.K."/>
        </authorList>
    </citation>
    <scope>NUCLEOTIDE SEQUENCE</scope>
    <source>
        <strain evidence="2">AP01</strain>
        <tissue evidence="2">Mycelium</tissue>
    </source>
</reference>
<name>A0A9P7G924_9AGAR</name>
<dbReference type="AlphaFoldDB" id="A0A9P7G924"/>
<evidence type="ECO:0000313" key="3">
    <source>
        <dbReference type="Proteomes" id="UP000775547"/>
    </source>
</evidence>
<protein>
    <recommendedName>
        <fullName evidence="1">FCP1 homology domain-containing protein</fullName>
    </recommendedName>
</protein>
<dbReference type="InterPro" id="IPR004274">
    <property type="entry name" value="FCP1_dom"/>
</dbReference>
<dbReference type="Proteomes" id="UP000775547">
    <property type="component" value="Unassembled WGS sequence"/>
</dbReference>
<dbReference type="Pfam" id="PF03031">
    <property type="entry name" value="NIF"/>
    <property type="match status" value="1"/>
</dbReference>
<comment type="caution">
    <text evidence="2">The sequence shown here is derived from an EMBL/GenBank/DDBJ whole genome shotgun (WGS) entry which is preliminary data.</text>
</comment>
<dbReference type="InterPro" id="IPR023214">
    <property type="entry name" value="HAD_sf"/>
</dbReference>
<feature type="domain" description="FCP1 homology" evidence="1">
    <location>
        <begin position="9"/>
        <end position="68"/>
    </location>
</feature>
<evidence type="ECO:0000259" key="1">
    <source>
        <dbReference type="Pfam" id="PF03031"/>
    </source>
</evidence>
<sequence length="152" mass="17057">MVTDPRTDKKSSTVKNIEKIWPEVSMLEHHSVYSTVLLDDSPKKAILQPYNHLVVEDYTEDLHTHDLHAHSEPHAGDSLPPDDILLAVVGILDSMKDKANVAHWIRCGGVIMQQGGLDGEPQQRSWFQVPEVRKHWIARGTQALDTLGVVID</sequence>
<accession>A0A9P7G924</accession>
<dbReference type="EMBL" id="JABCKV010000070">
    <property type="protein sequence ID" value="KAG5644418.1"/>
    <property type="molecule type" value="Genomic_DNA"/>
</dbReference>
<organism evidence="2 3">
    <name type="scientific">Asterophora parasitica</name>
    <dbReference type="NCBI Taxonomy" id="117018"/>
    <lineage>
        <taxon>Eukaryota</taxon>
        <taxon>Fungi</taxon>
        <taxon>Dikarya</taxon>
        <taxon>Basidiomycota</taxon>
        <taxon>Agaricomycotina</taxon>
        <taxon>Agaricomycetes</taxon>
        <taxon>Agaricomycetidae</taxon>
        <taxon>Agaricales</taxon>
        <taxon>Tricholomatineae</taxon>
        <taxon>Lyophyllaceae</taxon>
        <taxon>Asterophora</taxon>
    </lineage>
</organism>
<gene>
    <name evidence="2" type="ORF">DXG03_008513</name>
</gene>
<reference evidence="2" key="1">
    <citation type="submission" date="2020-07" db="EMBL/GenBank/DDBJ databases">
        <authorList>
            <person name="Nieuwenhuis M."/>
            <person name="Van De Peppel L.J.J."/>
        </authorList>
    </citation>
    <scope>NUCLEOTIDE SEQUENCE</scope>
    <source>
        <strain evidence="2">AP01</strain>
        <tissue evidence="2">Mycelium</tissue>
    </source>
</reference>
<dbReference type="OrthoDB" id="1711508at2759"/>
<dbReference type="Gene3D" id="3.40.50.1000">
    <property type="entry name" value="HAD superfamily/HAD-like"/>
    <property type="match status" value="1"/>
</dbReference>
<proteinExistence type="predicted"/>
<evidence type="ECO:0000313" key="2">
    <source>
        <dbReference type="EMBL" id="KAG5644418.1"/>
    </source>
</evidence>
<keyword evidence="3" id="KW-1185">Reference proteome</keyword>